<evidence type="ECO:0000313" key="2">
    <source>
        <dbReference type="EMBL" id="QPC82094.1"/>
    </source>
</evidence>
<name>A0A7S8IE64_9CHLR</name>
<evidence type="ECO:0000256" key="1">
    <source>
        <dbReference type="SAM" id="Coils"/>
    </source>
</evidence>
<accession>A0A7S8IE64</accession>
<dbReference type="AlphaFoldDB" id="A0A7S8IE64"/>
<proteinExistence type="predicted"/>
<feature type="coiled-coil region" evidence="1">
    <location>
        <begin position="30"/>
        <end position="71"/>
    </location>
</feature>
<gene>
    <name evidence="2" type="ORF">G4Y79_20790</name>
</gene>
<organism evidence="2 3">
    <name type="scientific">Phototrophicus methaneseepsis</name>
    <dbReference type="NCBI Taxonomy" id="2710758"/>
    <lineage>
        <taxon>Bacteria</taxon>
        <taxon>Bacillati</taxon>
        <taxon>Chloroflexota</taxon>
        <taxon>Candidatus Thermofontia</taxon>
        <taxon>Phototrophicales</taxon>
        <taxon>Phototrophicaceae</taxon>
        <taxon>Phototrophicus</taxon>
    </lineage>
</organism>
<dbReference type="RefSeq" id="WP_195170163.1">
    <property type="nucleotide sequence ID" value="NZ_CP062983.1"/>
</dbReference>
<protein>
    <submittedName>
        <fullName evidence="2">Helix-turn-helix domain-containing protein</fullName>
    </submittedName>
</protein>
<dbReference type="KEGG" id="pmet:G4Y79_20790"/>
<keyword evidence="3" id="KW-1185">Reference proteome</keyword>
<dbReference type="EMBL" id="CP062983">
    <property type="protein sequence ID" value="QPC82094.1"/>
    <property type="molecule type" value="Genomic_DNA"/>
</dbReference>
<evidence type="ECO:0000313" key="3">
    <source>
        <dbReference type="Proteomes" id="UP000594468"/>
    </source>
</evidence>
<reference evidence="2 3" key="1">
    <citation type="submission" date="2020-02" db="EMBL/GenBank/DDBJ databases">
        <authorList>
            <person name="Zheng R.K."/>
            <person name="Sun C.M."/>
        </authorList>
    </citation>
    <scope>NUCLEOTIDE SEQUENCE [LARGE SCALE GENOMIC DNA]</scope>
    <source>
        <strain evidence="3">rifampicinis</strain>
    </source>
</reference>
<sequence length="134" mass="14791">MANSLSKLQARTMRTGFVGQIERTGDSTGIETVDQVRASMQQRIEQLEMQLEAARRQIGELKARNNVHSDDGHWMTPKEAAQALGVSQPTISRAIRGVGTGRIKSKIIGGGQKAERYLVDVSSYIPARKKSRIK</sequence>
<dbReference type="Proteomes" id="UP000594468">
    <property type="component" value="Chromosome"/>
</dbReference>
<keyword evidence="1" id="KW-0175">Coiled coil</keyword>